<dbReference type="EMBL" id="CP114976">
    <property type="protein sequence ID" value="WBE26409.1"/>
    <property type="molecule type" value="Genomic_DNA"/>
</dbReference>
<keyword evidence="2" id="KW-1185">Reference proteome</keyword>
<name>A0AAF0AJV0_9GAMM</name>
<organism evidence="1 2">
    <name type="scientific">Denitrificimonas caeni</name>
    <dbReference type="NCBI Taxonomy" id="521720"/>
    <lineage>
        <taxon>Bacteria</taxon>
        <taxon>Pseudomonadati</taxon>
        <taxon>Pseudomonadota</taxon>
        <taxon>Gammaproteobacteria</taxon>
        <taxon>Pseudomonadales</taxon>
        <taxon>Pseudomonadaceae</taxon>
        <taxon>Denitrificimonas</taxon>
    </lineage>
</organism>
<protein>
    <submittedName>
        <fullName evidence="1">Uncharacterized protein</fullName>
    </submittedName>
</protein>
<reference evidence="1 2" key="1">
    <citation type="submission" date="2022-12" db="EMBL/GenBank/DDBJ databases">
        <title>Coexistence and Characterization of a Novel Tigecycline Resistance gene tet(X) variant and blaNDM-1 in a Pseudomonas caeni Isolate of Chicken Origin.</title>
        <authorList>
            <person name="Lu X."/>
            <person name="Zhang L."/>
            <person name="Li R."/>
            <person name="Wang Z."/>
        </authorList>
    </citation>
    <scope>NUCLEOTIDE SEQUENCE [LARGE SCALE GENOMIC DNA]</scope>
    <source>
        <strain evidence="1 2">CE14</strain>
    </source>
</reference>
<accession>A0AAF0AJV0</accession>
<dbReference type="AlphaFoldDB" id="A0AAF0AJV0"/>
<proteinExistence type="predicted"/>
<gene>
    <name evidence="1" type="ORF">O6P33_06190</name>
</gene>
<dbReference type="RefSeq" id="WP_269819331.1">
    <property type="nucleotide sequence ID" value="NZ_CP114976.1"/>
</dbReference>
<evidence type="ECO:0000313" key="1">
    <source>
        <dbReference type="EMBL" id="WBE26409.1"/>
    </source>
</evidence>
<dbReference type="Proteomes" id="UP001212189">
    <property type="component" value="Chromosome"/>
</dbReference>
<evidence type="ECO:0000313" key="2">
    <source>
        <dbReference type="Proteomes" id="UP001212189"/>
    </source>
</evidence>
<sequence>MGHELENNVIDLSGERVRRVHDLNEKRLQDVRAAFVKALPLPTAKVKTKKKAKKKRQ</sequence>
<dbReference type="KEGG" id="dce:O6P33_06190"/>